<organism evidence="9">
    <name type="scientific">Longilinea arvoryzae</name>
    <dbReference type="NCBI Taxonomy" id="360412"/>
    <lineage>
        <taxon>Bacteria</taxon>
        <taxon>Bacillati</taxon>
        <taxon>Chloroflexota</taxon>
        <taxon>Anaerolineae</taxon>
        <taxon>Anaerolineales</taxon>
        <taxon>Anaerolineaceae</taxon>
        <taxon>Longilinea</taxon>
    </lineage>
</organism>
<reference evidence="9" key="1">
    <citation type="submission" date="2015-07" db="EMBL/GenBank/DDBJ databases">
        <title>Draft Genome Sequences of Anaerolinea thermolimosa IMO-1, Bellilinea caldifistulae GOMI-1, Leptolinea tardivitalis YMTK-2, Levilinea saccharolytica KIBI-1,Longilinea arvoryzae KOME-1, Previously Described as Members of the Anaerolineaceae (Chloroflexi).</title>
        <authorList>
            <person name="Sekiguchi Y."/>
            <person name="Ohashi A."/>
            <person name="Matsuura N."/>
            <person name="Tourlousse M.D."/>
        </authorList>
    </citation>
    <scope>NUCLEOTIDE SEQUENCE [LARGE SCALE GENOMIC DNA]</scope>
    <source>
        <strain evidence="9">KOME-1</strain>
    </source>
</reference>
<dbReference type="GO" id="GO:0050661">
    <property type="term" value="F:NADP binding"/>
    <property type="evidence" value="ECO:0007669"/>
    <property type="project" value="InterPro"/>
</dbReference>
<dbReference type="InterPro" id="IPR012280">
    <property type="entry name" value="Semialdhyde_DH_dimer_dom"/>
</dbReference>
<evidence type="ECO:0000256" key="2">
    <source>
        <dbReference type="ARBA" id="ARBA00022605"/>
    </source>
</evidence>
<dbReference type="InterPro" id="IPR005676">
    <property type="entry name" value="Asp_semi-ald_DH_pep-lack"/>
</dbReference>
<keyword evidence="5" id="KW-0560">Oxidoreductase</keyword>
<dbReference type="GO" id="GO:0009088">
    <property type="term" value="P:threonine biosynthetic process"/>
    <property type="evidence" value="ECO:0007669"/>
    <property type="project" value="UniProtKB-KW"/>
</dbReference>
<dbReference type="Pfam" id="PF01118">
    <property type="entry name" value="Semialdhyde_dh"/>
    <property type="match status" value="1"/>
</dbReference>
<dbReference type="NCBIfam" id="NF006416">
    <property type="entry name" value="PRK08664.1"/>
    <property type="match status" value="1"/>
</dbReference>
<dbReference type="InterPro" id="IPR036291">
    <property type="entry name" value="NAD(P)-bd_dom_sf"/>
</dbReference>
<evidence type="ECO:0000256" key="5">
    <source>
        <dbReference type="ARBA" id="ARBA00023002"/>
    </source>
</evidence>
<comment type="similarity">
    <text evidence="1">Belongs to the aspartate-semialdehyde dehydrogenase family.</text>
</comment>
<dbReference type="GO" id="GO:0004073">
    <property type="term" value="F:aspartate-semialdehyde dehydrogenase activity"/>
    <property type="evidence" value="ECO:0007669"/>
    <property type="project" value="UniProtKB-ARBA"/>
</dbReference>
<evidence type="ECO:0000256" key="1">
    <source>
        <dbReference type="ARBA" id="ARBA00010584"/>
    </source>
</evidence>
<dbReference type="EMBL" id="DF967972">
    <property type="protein sequence ID" value="GAP13357.1"/>
    <property type="molecule type" value="Genomic_DNA"/>
</dbReference>
<keyword evidence="10" id="KW-1185">Reference proteome</keyword>
<evidence type="ECO:0000256" key="3">
    <source>
        <dbReference type="ARBA" id="ARBA00022697"/>
    </source>
</evidence>
<dbReference type="RefSeq" id="WP_075072700.1">
    <property type="nucleotide sequence ID" value="NZ_DF967972.1"/>
</dbReference>
<dbReference type="Pfam" id="PF02774">
    <property type="entry name" value="Semialdhyde_dhC"/>
    <property type="match status" value="1"/>
</dbReference>
<dbReference type="Proteomes" id="UP000055060">
    <property type="component" value="Unassembled WGS sequence"/>
</dbReference>
<dbReference type="InterPro" id="IPR051823">
    <property type="entry name" value="ASADH-related"/>
</dbReference>
<dbReference type="NCBIfam" id="TIGR00978">
    <property type="entry name" value="asd_EA"/>
    <property type="match status" value="1"/>
</dbReference>
<dbReference type="FunFam" id="3.30.360.10:FF:000016">
    <property type="entry name" value="Probable aspartate-semialdehyde dehydrogenase"/>
    <property type="match status" value="1"/>
</dbReference>
<proteinExistence type="inferred from homology"/>
<accession>A0A0S7BD92</accession>
<dbReference type="Gene3D" id="3.40.50.720">
    <property type="entry name" value="NAD(P)-binding Rossmann-like Domain"/>
    <property type="match status" value="1"/>
</dbReference>
<gene>
    <name evidence="9" type="ORF">LARV_01110</name>
</gene>
<dbReference type="STRING" id="360412.LARV_01110"/>
<feature type="domain" description="Semialdehyde dehydrogenase NAD-binding" evidence="8">
    <location>
        <begin position="6"/>
        <end position="131"/>
    </location>
</feature>
<dbReference type="PANTHER" id="PTHR46718:SF1">
    <property type="entry name" value="ASPARTATE-SEMIALDEHYDE DEHYDROGENASE"/>
    <property type="match status" value="1"/>
</dbReference>
<dbReference type="GO" id="GO:0051287">
    <property type="term" value="F:NAD binding"/>
    <property type="evidence" value="ECO:0007669"/>
    <property type="project" value="InterPro"/>
</dbReference>
<dbReference type="GO" id="GO:0046983">
    <property type="term" value="F:protein dimerization activity"/>
    <property type="evidence" value="ECO:0007669"/>
    <property type="project" value="InterPro"/>
</dbReference>
<dbReference type="CDD" id="cd02315">
    <property type="entry name" value="ScASADH_like_N"/>
    <property type="match status" value="1"/>
</dbReference>
<keyword evidence="2" id="KW-0028">Amino-acid biosynthesis</keyword>
<protein>
    <submittedName>
        <fullName evidence="9">Aspartate semialdehyde dehydrogenase</fullName>
    </submittedName>
</protein>
<dbReference type="OrthoDB" id="9805684at2"/>
<evidence type="ECO:0000256" key="4">
    <source>
        <dbReference type="ARBA" id="ARBA00022857"/>
    </source>
</evidence>
<feature type="active site" description="Acyl-thioester intermediate" evidence="7">
    <location>
        <position position="150"/>
    </location>
</feature>
<evidence type="ECO:0000256" key="7">
    <source>
        <dbReference type="PIRSR" id="PIRSR000148-1"/>
    </source>
</evidence>
<name>A0A0S7BD92_9CHLR</name>
<dbReference type="PIRSF" id="PIRSF000148">
    <property type="entry name" value="ASA_dh"/>
    <property type="match status" value="1"/>
</dbReference>
<evidence type="ECO:0000259" key="8">
    <source>
        <dbReference type="SMART" id="SM00859"/>
    </source>
</evidence>
<sequence length="352" mass="37898">MSTKIPVAVLAATGSVGQRFVQLLDRHPLFEVVALTASDRTTGQKYGQACHWILPGDMPGWAAEMTLLPTEAASAATPLAFSALPAEAALEIEPEFARAGTLVCSNASAYRNEPDVPILLPEVNPDQAAILEAQRRRRGWTGGIVTNSNCTSTGMTVALKALQDAFGLRRVFAVSMQALSGAGYPGVSALDIVDNVIPWIRGEEEKVEWEPRKMLGSLRGEEIVPADFRISAHTNRVAVVDGHMVCLSIELANPATPEEAARVLAEYQAPEAARDLPSAPRPVIVVRREPDRPQPRLDRMTGNGMATVVGRVRPDPLFDIKMVVFSHNTIRGAAGGSIYNAELLARLKVIGR</sequence>
<evidence type="ECO:0000313" key="10">
    <source>
        <dbReference type="Proteomes" id="UP000055060"/>
    </source>
</evidence>
<dbReference type="SMART" id="SM00859">
    <property type="entry name" value="Semialdhyde_dh"/>
    <property type="match status" value="1"/>
</dbReference>
<dbReference type="InterPro" id="IPR000534">
    <property type="entry name" value="Semialdehyde_DH_NAD-bd"/>
</dbReference>
<keyword evidence="6" id="KW-0486">Methionine biosynthesis</keyword>
<dbReference type="SUPFAM" id="SSF55347">
    <property type="entry name" value="Glyceraldehyde-3-phosphate dehydrogenase-like, C-terminal domain"/>
    <property type="match status" value="1"/>
</dbReference>
<evidence type="ECO:0000256" key="6">
    <source>
        <dbReference type="ARBA" id="ARBA00023167"/>
    </source>
</evidence>
<feature type="active site" description="Proton acceptor" evidence="7">
    <location>
        <position position="243"/>
    </location>
</feature>
<dbReference type="GO" id="GO:0009086">
    <property type="term" value="P:methionine biosynthetic process"/>
    <property type="evidence" value="ECO:0007669"/>
    <property type="project" value="UniProtKB-KW"/>
</dbReference>
<dbReference type="AlphaFoldDB" id="A0A0S7BD92"/>
<dbReference type="PANTHER" id="PTHR46718">
    <property type="entry name" value="ASPARTATE-SEMIALDEHYDE DEHYDROGENASE"/>
    <property type="match status" value="1"/>
</dbReference>
<dbReference type="SUPFAM" id="SSF51735">
    <property type="entry name" value="NAD(P)-binding Rossmann-fold domains"/>
    <property type="match status" value="1"/>
</dbReference>
<dbReference type="Gene3D" id="3.30.360.10">
    <property type="entry name" value="Dihydrodipicolinate Reductase, domain 2"/>
    <property type="match status" value="1"/>
</dbReference>
<keyword evidence="4" id="KW-0521">NADP</keyword>
<dbReference type="CDD" id="cd18130">
    <property type="entry name" value="ASADH_C_arch_fung_like"/>
    <property type="match status" value="1"/>
</dbReference>
<evidence type="ECO:0000313" key="9">
    <source>
        <dbReference type="EMBL" id="GAP13357.1"/>
    </source>
</evidence>
<keyword evidence="3" id="KW-0791">Threonine biosynthesis</keyword>